<reference evidence="2" key="1">
    <citation type="journal article" date="2019" name="Int. J. Syst. Evol. Microbiol.">
        <title>The Global Catalogue of Microorganisms (GCM) 10K type strain sequencing project: providing services to taxonomists for standard genome sequencing and annotation.</title>
        <authorList>
            <consortium name="The Broad Institute Genomics Platform"/>
            <consortium name="The Broad Institute Genome Sequencing Center for Infectious Disease"/>
            <person name="Wu L."/>
            <person name="Ma J."/>
        </authorList>
    </citation>
    <scope>NUCLEOTIDE SEQUENCE [LARGE SCALE GENOMIC DNA]</scope>
    <source>
        <strain evidence="2">JCM 30346</strain>
    </source>
</reference>
<organism evidence="1 2">
    <name type="scientific">Sphaerisporangium aureirubrum</name>
    <dbReference type="NCBI Taxonomy" id="1544736"/>
    <lineage>
        <taxon>Bacteria</taxon>
        <taxon>Bacillati</taxon>
        <taxon>Actinomycetota</taxon>
        <taxon>Actinomycetes</taxon>
        <taxon>Streptosporangiales</taxon>
        <taxon>Streptosporangiaceae</taxon>
        <taxon>Sphaerisporangium</taxon>
    </lineage>
</organism>
<dbReference type="InterPro" id="IPR058532">
    <property type="entry name" value="YjbR/MT2646/Rv2570-like"/>
</dbReference>
<dbReference type="RefSeq" id="WP_380750269.1">
    <property type="nucleotide sequence ID" value="NZ_JBHSRF010000011.1"/>
</dbReference>
<dbReference type="Proteomes" id="UP001596137">
    <property type="component" value="Unassembled WGS sequence"/>
</dbReference>
<keyword evidence="1" id="KW-0238">DNA-binding</keyword>
<dbReference type="Pfam" id="PF04237">
    <property type="entry name" value="YjbR"/>
    <property type="match status" value="1"/>
</dbReference>
<dbReference type="Gene3D" id="3.90.1150.30">
    <property type="match status" value="1"/>
</dbReference>
<sequence length="121" mass="13578">MGDEDVLTRVRDICLSLPEAEERSFGGHTAPSFRVRDKLFLMTSEDGTYMTFKAAPGVQEALVTSAPDRYFVPAYVGHKGWVGARLDTGQDWSELAELIEDSYRMIAPKRVAALLDQRRPE</sequence>
<gene>
    <name evidence="1" type="ORF">ACFP1K_11275</name>
</gene>
<name>A0ABW1NEG5_9ACTN</name>
<evidence type="ECO:0000313" key="1">
    <source>
        <dbReference type="EMBL" id="MFC6081739.1"/>
    </source>
</evidence>
<evidence type="ECO:0000313" key="2">
    <source>
        <dbReference type="Proteomes" id="UP001596137"/>
    </source>
</evidence>
<accession>A0ABW1NEG5</accession>
<dbReference type="EMBL" id="JBHSRF010000011">
    <property type="protein sequence ID" value="MFC6081739.1"/>
    <property type="molecule type" value="Genomic_DNA"/>
</dbReference>
<dbReference type="SUPFAM" id="SSF142906">
    <property type="entry name" value="YjbR-like"/>
    <property type="match status" value="1"/>
</dbReference>
<protein>
    <submittedName>
        <fullName evidence="1">MmcQ/YjbR family DNA-binding protein</fullName>
    </submittedName>
</protein>
<dbReference type="InterPro" id="IPR038056">
    <property type="entry name" value="YjbR-like_sf"/>
</dbReference>
<comment type="caution">
    <text evidence="1">The sequence shown here is derived from an EMBL/GenBank/DDBJ whole genome shotgun (WGS) entry which is preliminary data.</text>
</comment>
<keyword evidence="2" id="KW-1185">Reference proteome</keyword>
<proteinExistence type="predicted"/>
<dbReference type="GO" id="GO:0003677">
    <property type="term" value="F:DNA binding"/>
    <property type="evidence" value="ECO:0007669"/>
    <property type="project" value="UniProtKB-KW"/>
</dbReference>